<keyword evidence="9" id="KW-1185">Reference proteome</keyword>
<dbReference type="EMBL" id="FN653021">
    <property type="protein sequence ID" value="CBY23639.1"/>
    <property type="molecule type" value="Genomic_DNA"/>
</dbReference>
<keyword evidence="1 6" id="KW-0645">Protease</keyword>
<evidence type="ECO:0000313" key="9">
    <source>
        <dbReference type="Proteomes" id="UP000001307"/>
    </source>
</evidence>
<dbReference type="InParanoid" id="E4X1F9"/>
<gene>
    <name evidence="8" type="ORF">GSOID_T00016095001</name>
</gene>
<dbReference type="PANTHER" id="PTHR24264:SF54">
    <property type="entry name" value="PEPTIDASE S1 DOMAIN-CONTAINING PROTEIN"/>
    <property type="match status" value="1"/>
</dbReference>
<dbReference type="InterPro" id="IPR018114">
    <property type="entry name" value="TRYPSIN_HIS"/>
</dbReference>
<proteinExistence type="inferred from homology"/>
<comment type="similarity">
    <text evidence="5">Belongs to the peptidase S1 family. CLIP subfamily.</text>
</comment>
<dbReference type="InterPro" id="IPR001314">
    <property type="entry name" value="Peptidase_S1A"/>
</dbReference>
<keyword evidence="3 6" id="KW-0720">Serine protease</keyword>
<dbReference type="InterPro" id="IPR043504">
    <property type="entry name" value="Peptidase_S1_PA_chymotrypsin"/>
</dbReference>
<dbReference type="InterPro" id="IPR001254">
    <property type="entry name" value="Trypsin_dom"/>
</dbReference>
<dbReference type="PROSITE" id="PS00135">
    <property type="entry name" value="TRYPSIN_SER"/>
    <property type="match status" value="1"/>
</dbReference>
<dbReference type="Proteomes" id="UP000001307">
    <property type="component" value="Unassembled WGS sequence"/>
</dbReference>
<dbReference type="PROSITE" id="PS00134">
    <property type="entry name" value="TRYPSIN_HIS"/>
    <property type="match status" value="1"/>
</dbReference>
<dbReference type="Gene3D" id="2.40.10.10">
    <property type="entry name" value="Trypsin-like serine proteases"/>
    <property type="match status" value="3"/>
</dbReference>
<dbReference type="PRINTS" id="PR00722">
    <property type="entry name" value="CHYMOTRYPSIN"/>
</dbReference>
<dbReference type="GO" id="GO:0004252">
    <property type="term" value="F:serine-type endopeptidase activity"/>
    <property type="evidence" value="ECO:0007669"/>
    <property type="project" value="InterPro"/>
</dbReference>
<dbReference type="PROSITE" id="PS50240">
    <property type="entry name" value="TRYPSIN_DOM"/>
    <property type="match status" value="1"/>
</dbReference>
<keyword evidence="4" id="KW-1015">Disulfide bond</keyword>
<dbReference type="CDD" id="cd00190">
    <property type="entry name" value="Tryp_SPc"/>
    <property type="match status" value="1"/>
</dbReference>
<evidence type="ECO:0000259" key="7">
    <source>
        <dbReference type="PROSITE" id="PS50240"/>
    </source>
</evidence>
<protein>
    <recommendedName>
        <fullName evidence="7">Peptidase S1 domain-containing protein</fullName>
    </recommendedName>
</protein>
<dbReference type="Pfam" id="PF00089">
    <property type="entry name" value="Trypsin"/>
    <property type="match status" value="1"/>
</dbReference>
<reference evidence="8" key="1">
    <citation type="journal article" date="2010" name="Science">
        <title>Plasticity of animal genome architecture unmasked by rapid evolution of a pelagic tunicate.</title>
        <authorList>
            <person name="Denoeud F."/>
            <person name="Henriet S."/>
            <person name="Mungpakdee S."/>
            <person name="Aury J.M."/>
            <person name="Da Silva C."/>
            <person name="Brinkmann H."/>
            <person name="Mikhaleva J."/>
            <person name="Olsen L.C."/>
            <person name="Jubin C."/>
            <person name="Canestro C."/>
            <person name="Bouquet J.M."/>
            <person name="Danks G."/>
            <person name="Poulain J."/>
            <person name="Campsteijn C."/>
            <person name="Adamski M."/>
            <person name="Cross I."/>
            <person name="Yadetie F."/>
            <person name="Muffato M."/>
            <person name="Louis A."/>
            <person name="Butcher S."/>
            <person name="Tsagkogeorga G."/>
            <person name="Konrad A."/>
            <person name="Singh S."/>
            <person name="Jensen M.F."/>
            <person name="Cong E.H."/>
            <person name="Eikeseth-Otteraa H."/>
            <person name="Noel B."/>
            <person name="Anthouard V."/>
            <person name="Porcel B.M."/>
            <person name="Kachouri-Lafond R."/>
            <person name="Nishino A."/>
            <person name="Ugolini M."/>
            <person name="Chourrout P."/>
            <person name="Nishida H."/>
            <person name="Aasland R."/>
            <person name="Huzurbazar S."/>
            <person name="Westhof E."/>
            <person name="Delsuc F."/>
            <person name="Lehrach H."/>
            <person name="Reinhardt R."/>
            <person name="Weissenbach J."/>
            <person name="Roy S.W."/>
            <person name="Artiguenave F."/>
            <person name="Postlethwait J.H."/>
            <person name="Manak J.R."/>
            <person name="Thompson E.M."/>
            <person name="Jaillon O."/>
            <person name="Du Pasquier L."/>
            <person name="Boudinot P."/>
            <person name="Liberles D.A."/>
            <person name="Volff J.N."/>
            <person name="Philippe H."/>
            <person name="Lenhard B."/>
            <person name="Roest Crollius H."/>
            <person name="Wincker P."/>
            <person name="Chourrout D."/>
        </authorList>
    </citation>
    <scope>NUCLEOTIDE SEQUENCE [LARGE SCALE GENOMIC DNA]</scope>
</reference>
<dbReference type="GO" id="GO:0006508">
    <property type="term" value="P:proteolysis"/>
    <property type="evidence" value="ECO:0007669"/>
    <property type="project" value="UniProtKB-KW"/>
</dbReference>
<dbReference type="SMART" id="SM00020">
    <property type="entry name" value="Tryp_SPc"/>
    <property type="match status" value="1"/>
</dbReference>
<accession>E4X1F9</accession>
<dbReference type="PANTHER" id="PTHR24264">
    <property type="entry name" value="TRYPSIN-RELATED"/>
    <property type="match status" value="1"/>
</dbReference>
<evidence type="ECO:0000256" key="2">
    <source>
        <dbReference type="ARBA" id="ARBA00022801"/>
    </source>
</evidence>
<keyword evidence="2 6" id="KW-0378">Hydrolase</keyword>
<dbReference type="InterPro" id="IPR050127">
    <property type="entry name" value="Serine_Proteases_S1"/>
</dbReference>
<evidence type="ECO:0000256" key="5">
    <source>
        <dbReference type="ARBA" id="ARBA00024195"/>
    </source>
</evidence>
<feature type="domain" description="Peptidase S1" evidence="7">
    <location>
        <begin position="52"/>
        <end position="268"/>
    </location>
</feature>
<sequence length="496" mass="54731">MKLLNYFKLCFLRAEILEKCGQMKREPVWSRSPSKLDNFGQVLDQNKYHGKIMGGNNADPGNFPWQAALIKQFKIFCGGTLVSPKTVISATHCMADLSKKIFIRTLNKEISTVNLDFIFQKSRRLSTIQIQIITDFVRPACLPQLSDYKPQNGAACVASGFGQDGTCNDYVTFEPTNLKNVVLGIVDNEKCAQKLELDLESYQLCAAGLQNGMDTCKGDSGGPLVCDVEGRWTLTGVVSFGLVFGEKDFPGVYTNVAEYLGWIWNNSGIEPQKPQFGSQSEANILVILGEYLASSYITNGDGSETSAVQIDAPNNKYPYNSESAVVKGKLHLFGGRPDRTKIGRLDACTLVELPYKLNFNGYADGHAALSILRNSEALICFDATRWRSCVIFNGSSVVSTYSTSYRHRRGGLGLYNGQPITVGSHFSDGRRKVETLSSIGWTSLADSKMNYNGHHLIGLENGDLLMIGGRDTDDKTAFKSDVWRLSDNNWSQEANL</sequence>
<dbReference type="FunFam" id="2.40.10.10:FF:000002">
    <property type="entry name" value="Transmembrane protease serine"/>
    <property type="match status" value="1"/>
</dbReference>
<dbReference type="OrthoDB" id="19606at2759"/>
<evidence type="ECO:0000256" key="3">
    <source>
        <dbReference type="ARBA" id="ARBA00022825"/>
    </source>
</evidence>
<evidence type="ECO:0000256" key="6">
    <source>
        <dbReference type="RuleBase" id="RU363034"/>
    </source>
</evidence>
<dbReference type="InterPro" id="IPR009003">
    <property type="entry name" value="Peptidase_S1_PA"/>
</dbReference>
<evidence type="ECO:0000256" key="4">
    <source>
        <dbReference type="ARBA" id="ARBA00023157"/>
    </source>
</evidence>
<dbReference type="SUPFAM" id="SSF50494">
    <property type="entry name" value="Trypsin-like serine proteases"/>
    <property type="match status" value="1"/>
</dbReference>
<dbReference type="AlphaFoldDB" id="E4X1F9"/>
<dbReference type="GO" id="GO:0005615">
    <property type="term" value="C:extracellular space"/>
    <property type="evidence" value="ECO:0007669"/>
    <property type="project" value="TreeGrafter"/>
</dbReference>
<evidence type="ECO:0000256" key="1">
    <source>
        <dbReference type="ARBA" id="ARBA00022670"/>
    </source>
</evidence>
<name>E4X1F9_OIKDI</name>
<organism evidence="8">
    <name type="scientific">Oikopleura dioica</name>
    <name type="common">Tunicate</name>
    <dbReference type="NCBI Taxonomy" id="34765"/>
    <lineage>
        <taxon>Eukaryota</taxon>
        <taxon>Metazoa</taxon>
        <taxon>Chordata</taxon>
        <taxon>Tunicata</taxon>
        <taxon>Appendicularia</taxon>
        <taxon>Copelata</taxon>
        <taxon>Oikopleuridae</taxon>
        <taxon>Oikopleura</taxon>
    </lineage>
</organism>
<dbReference type="InterPro" id="IPR033116">
    <property type="entry name" value="TRYPSIN_SER"/>
</dbReference>
<evidence type="ECO:0000313" key="8">
    <source>
        <dbReference type="EMBL" id="CBY23639.1"/>
    </source>
</evidence>